<dbReference type="OrthoDB" id="552661at2759"/>
<dbReference type="EMBL" id="JAMYWD010000005">
    <property type="protein sequence ID" value="KAJ4972416.1"/>
    <property type="molecule type" value="Genomic_DNA"/>
</dbReference>
<proteinExistence type="predicted"/>
<reference evidence="1" key="1">
    <citation type="journal article" date="2023" name="Plant J.">
        <title>The genome of the king protea, Protea cynaroides.</title>
        <authorList>
            <person name="Chang J."/>
            <person name="Duong T.A."/>
            <person name="Schoeman C."/>
            <person name="Ma X."/>
            <person name="Roodt D."/>
            <person name="Barker N."/>
            <person name="Li Z."/>
            <person name="Van de Peer Y."/>
            <person name="Mizrachi E."/>
        </authorList>
    </citation>
    <scope>NUCLEOTIDE SEQUENCE</scope>
    <source>
        <tissue evidence="1">Young leaves</tissue>
    </source>
</reference>
<dbReference type="AlphaFoldDB" id="A0A9Q0KKY8"/>
<gene>
    <name evidence="1" type="ORF">NE237_005515</name>
</gene>
<name>A0A9Q0KKY8_9MAGN</name>
<sequence length="181" mass="21477">MARGMKNVVEMGPLPPRYSHSTVNPIMNRRYSVMLHDAEENLKMIMVISSHLATQKSRVRKSEYIAQLEQEVDILKVSYYYYCKRIELCNENEAIRKRIDELYGEEKLKNAENEWLKQEKHRLSDILILQHQLQQLQLQQEMVVECDLGEEQRLLDVNNPMNLYPVLLFELLHVIIIQLPL</sequence>
<comment type="caution">
    <text evidence="1">The sequence shown here is derived from an EMBL/GenBank/DDBJ whole genome shotgun (WGS) entry which is preliminary data.</text>
</comment>
<dbReference type="Gene3D" id="1.20.5.170">
    <property type="match status" value="1"/>
</dbReference>
<dbReference type="Proteomes" id="UP001141806">
    <property type="component" value="Unassembled WGS sequence"/>
</dbReference>
<organism evidence="1 2">
    <name type="scientific">Protea cynaroides</name>
    <dbReference type="NCBI Taxonomy" id="273540"/>
    <lineage>
        <taxon>Eukaryota</taxon>
        <taxon>Viridiplantae</taxon>
        <taxon>Streptophyta</taxon>
        <taxon>Embryophyta</taxon>
        <taxon>Tracheophyta</taxon>
        <taxon>Spermatophyta</taxon>
        <taxon>Magnoliopsida</taxon>
        <taxon>Proteales</taxon>
        <taxon>Proteaceae</taxon>
        <taxon>Protea</taxon>
    </lineage>
</organism>
<protein>
    <recommendedName>
        <fullName evidence="3">BZIP domain-containing protein</fullName>
    </recommendedName>
</protein>
<evidence type="ECO:0000313" key="2">
    <source>
        <dbReference type="Proteomes" id="UP001141806"/>
    </source>
</evidence>
<keyword evidence="2" id="KW-1185">Reference proteome</keyword>
<accession>A0A9Q0KKY8</accession>
<evidence type="ECO:0008006" key="3">
    <source>
        <dbReference type="Google" id="ProtNLM"/>
    </source>
</evidence>
<evidence type="ECO:0000313" key="1">
    <source>
        <dbReference type="EMBL" id="KAJ4972416.1"/>
    </source>
</evidence>